<dbReference type="InterPro" id="IPR058503">
    <property type="entry name" value="DUF8190"/>
</dbReference>
<feature type="compositionally biased region" description="Acidic residues" evidence="1">
    <location>
        <begin position="537"/>
        <end position="559"/>
    </location>
</feature>
<feature type="domain" description="DUF8190" evidence="2">
    <location>
        <begin position="157"/>
        <end position="272"/>
    </location>
</feature>
<dbReference type="EMBL" id="WHUW01000373">
    <property type="protein sequence ID" value="KAF8415088.1"/>
    <property type="molecule type" value="Genomic_DNA"/>
</dbReference>
<organism evidence="3 4">
    <name type="scientific">Boletus edulis BED1</name>
    <dbReference type="NCBI Taxonomy" id="1328754"/>
    <lineage>
        <taxon>Eukaryota</taxon>
        <taxon>Fungi</taxon>
        <taxon>Dikarya</taxon>
        <taxon>Basidiomycota</taxon>
        <taxon>Agaricomycotina</taxon>
        <taxon>Agaricomycetes</taxon>
        <taxon>Agaricomycetidae</taxon>
        <taxon>Boletales</taxon>
        <taxon>Boletineae</taxon>
        <taxon>Boletaceae</taxon>
        <taxon>Boletoideae</taxon>
        <taxon>Boletus</taxon>
    </lineage>
</organism>
<feature type="compositionally biased region" description="Basic residues" evidence="1">
    <location>
        <begin position="520"/>
        <end position="530"/>
    </location>
</feature>
<reference evidence="3" key="2">
    <citation type="journal article" date="2020" name="Nat. Commun.">
        <title>Large-scale genome sequencing of mycorrhizal fungi provides insights into the early evolution of symbiotic traits.</title>
        <authorList>
            <person name="Miyauchi S."/>
            <person name="Kiss E."/>
            <person name="Kuo A."/>
            <person name="Drula E."/>
            <person name="Kohler A."/>
            <person name="Sanchez-Garcia M."/>
            <person name="Morin E."/>
            <person name="Andreopoulos B."/>
            <person name="Barry K.W."/>
            <person name="Bonito G."/>
            <person name="Buee M."/>
            <person name="Carver A."/>
            <person name="Chen C."/>
            <person name="Cichocki N."/>
            <person name="Clum A."/>
            <person name="Culley D."/>
            <person name="Crous P.W."/>
            <person name="Fauchery L."/>
            <person name="Girlanda M."/>
            <person name="Hayes R.D."/>
            <person name="Keri Z."/>
            <person name="LaButti K."/>
            <person name="Lipzen A."/>
            <person name="Lombard V."/>
            <person name="Magnuson J."/>
            <person name="Maillard F."/>
            <person name="Murat C."/>
            <person name="Nolan M."/>
            <person name="Ohm R.A."/>
            <person name="Pangilinan J."/>
            <person name="Pereira M.F."/>
            <person name="Perotto S."/>
            <person name="Peter M."/>
            <person name="Pfister S."/>
            <person name="Riley R."/>
            <person name="Sitrit Y."/>
            <person name="Stielow J.B."/>
            <person name="Szollosi G."/>
            <person name="Zifcakova L."/>
            <person name="Stursova M."/>
            <person name="Spatafora J.W."/>
            <person name="Tedersoo L."/>
            <person name="Vaario L.M."/>
            <person name="Yamada A."/>
            <person name="Yan M."/>
            <person name="Wang P."/>
            <person name="Xu J."/>
            <person name="Bruns T."/>
            <person name="Baldrian P."/>
            <person name="Vilgalys R."/>
            <person name="Dunand C."/>
            <person name="Henrissat B."/>
            <person name="Grigoriev I.V."/>
            <person name="Hibbett D."/>
            <person name="Nagy L.G."/>
            <person name="Martin F.M."/>
        </authorList>
    </citation>
    <scope>NUCLEOTIDE SEQUENCE</scope>
    <source>
        <strain evidence="3">BED1</strain>
    </source>
</reference>
<evidence type="ECO:0000256" key="1">
    <source>
        <dbReference type="SAM" id="MobiDB-lite"/>
    </source>
</evidence>
<feature type="region of interest" description="Disordered" evidence="1">
    <location>
        <begin position="503"/>
        <end position="567"/>
    </location>
</feature>
<gene>
    <name evidence="3" type="ORF">L210DRAFT_3657945</name>
</gene>
<reference evidence="3" key="1">
    <citation type="submission" date="2019-10" db="EMBL/GenBank/DDBJ databases">
        <authorList>
            <consortium name="DOE Joint Genome Institute"/>
            <person name="Kuo A."/>
            <person name="Miyauchi S."/>
            <person name="Kiss E."/>
            <person name="Drula E."/>
            <person name="Kohler A."/>
            <person name="Sanchez-Garcia M."/>
            <person name="Andreopoulos B."/>
            <person name="Barry K.W."/>
            <person name="Bonito G."/>
            <person name="Buee M."/>
            <person name="Carver A."/>
            <person name="Chen C."/>
            <person name="Cichocki N."/>
            <person name="Clum A."/>
            <person name="Culley D."/>
            <person name="Crous P.W."/>
            <person name="Fauchery L."/>
            <person name="Girlanda M."/>
            <person name="Hayes R."/>
            <person name="Keri Z."/>
            <person name="LaButti K."/>
            <person name="Lipzen A."/>
            <person name="Lombard V."/>
            <person name="Magnuson J."/>
            <person name="Maillard F."/>
            <person name="Morin E."/>
            <person name="Murat C."/>
            <person name="Nolan M."/>
            <person name="Ohm R."/>
            <person name="Pangilinan J."/>
            <person name="Pereira M."/>
            <person name="Perotto S."/>
            <person name="Peter M."/>
            <person name="Riley R."/>
            <person name="Sitrit Y."/>
            <person name="Stielow B."/>
            <person name="Szollosi G."/>
            <person name="Zifcakova L."/>
            <person name="Stursova M."/>
            <person name="Spatafora J.W."/>
            <person name="Tedersoo L."/>
            <person name="Vaario L.-M."/>
            <person name="Yamada A."/>
            <person name="Yan M."/>
            <person name="Wang P."/>
            <person name="Xu J."/>
            <person name="Bruns T."/>
            <person name="Baldrian P."/>
            <person name="Vilgalys R."/>
            <person name="Henrissat B."/>
            <person name="Grigoriev I.V."/>
            <person name="Hibbett D."/>
            <person name="Nagy L.G."/>
            <person name="Martin F.M."/>
        </authorList>
    </citation>
    <scope>NUCLEOTIDE SEQUENCE</scope>
    <source>
        <strain evidence="3">BED1</strain>
    </source>
</reference>
<dbReference type="Pfam" id="PF26608">
    <property type="entry name" value="DUF8190"/>
    <property type="match status" value="1"/>
</dbReference>
<name>A0AAD4G4Y3_BOLED</name>
<feature type="region of interest" description="Disordered" evidence="1">
    <location>
        <begin position="1230"/>
        <end position="1254"/>
    </location>
</feature>
<protein>
    <recommendedName>
        <fullName evidence="2">DUF8190 domain-containing protein</fullName>
    </recommendedName>
</protein>
<evidence type="ECO:0000313" key="3">
    <source>
        <dbReference type="EMBL" id="KAF8415088.1"/>
    </source>
</evidence>
<evidence type="ECO:0000313" key="4">
    <source>
        <dbReference type="Proteomes" id="UP001194468"/>
    </source>
</evidence>
<evidence type="ECO:0000259" key="2">
    <source>
        <dbReference type="Pfam" id="PF26608"/>
    </source>
</evidence>
<comment type="caution">
    <text evidence="3">The sequence shown here is derived from an EMBL/GenBank/DDBJ whole genome shotgun (WGS) entry which is preliminary data.</text>
</comment>
<sequence length="1254" mass="142297">MSDIESISGDELNIRDADDDIGDVDDGAHNVPYDATDVPLRLSANDAPLQREIEAAVYDHGIDENRDDQVALFYTAPIKSISFTRLQRLCRRNDVNGALRILSGRHRLEIDEALKVDTTQQNVVPAVGPHFLDLVMYVGDRRGLDAVRPNERIDHTWRCTVNFSAMYRLWPDSKATRLPFDVRGRMMCVGTRKEEDVWIAMVPNEWLDPDHPFNATGVWPQLTQPTSAMSSKHALMVIMFFAHAFDDMRLHDFACRDKYPEILTRRAVNDATDIFYRPGEASRNINLRIVDLETLHERFIEDWGDWVAQAPAPWKADRFLLDNTPVAVTMRYGQNQPVLVPNCITPERQSWKRDHKYDHIKQFTFSVASHISFLKVDEWEELPRAEIAAKYPIAYDSHEPDVRRPVNLLHYAFEDAFGDILQAYDKDGFRIVRHKPLSHESTSALMDLSLAHTLFQTAQDDFGHVRNNVNYSVYPLAFTRHLGNVQADGVITPFGRRMNIIDEKLQDQGQDDPPQQERGRGHRRRRRHRRQLADPGLDSEDDENDEEYSNDEDHMDVDMPDGQQERFPPLLHAMSSQIYNAISHRLRDAAKFHEVQLGRITSSLAGTTATSLPSKNRWQRNVDRCRGDLPHIRCAQKIAGPNQPQSMRFENTYRLDVQRLPPRKRSGDVIYAEVVTPLTKSWSHPTVLGPLKEACVVLEKDVVPELFQCTTFPLTSLIENLWKKHEPNLKEGYVVDPFELETIAMLERALNYAHTGSARVLTRRLMDRAWLSLSVMQDGLPCISNSFIQAGSLSSGLISIRREKWPVHPVTRMPLTASQRSQELTYGKPHFSSYLASFTIKLAMKYMPGFDSVDKESDVVRHIAIYAAEVALKSLINDARSLVKNAVLAEITPVINEDGLDAPAAKSRKKALLRWFKSDHPLSLDPDIHPALIEAVVKPVNGIMELKATRPPTTSLIQFVEDIIKHCNTPNPRRRPPFITDGQFIHVTRAAIREVKQFAARHGSCTEKDLEVIIRDGFITACQKLKINQVPWSEPPAQGRRGAPSTRVVHDVWMSLGAKNPTGPPTSTAIRAHNHTPAAIARRTSQHIIASDARGEWSGTDVTLKSFHTVLHKTVPPREISEADFEGASGEAYIIESYTFAVAAYDTSKPIHVLAVIAGIACAGLLPKIFPSKEELEKRPRNSTEWTAFIRNMEWVSRETRTRGVKDEQIFIRSLALYVINMYEPNSPISMRQKSKGKDSSNKKWVAKNSEQVP</sequence>
<dbReference type="Proteomes" id="UP001194468">
    <property type="component" value="Unassembled WGS sequence"/>
</dbReference>
<accession>A0AAD4G4Y3</accession>
<proteinExistence type="predicted"/>
<keyword evidence="4" id="KW-1185">Reference proteome</keyword>
<dbReference type="AlphaFoldDB" id="A0AAD4G4Y3"/>